<evidence type="ECO:0000259" key="1">
    <source>
        <dbReference type="SMART" id="SM00661"/>
    </source>
</evidence>
<dbReference type="AlphaFoldDB" id="A0A401HAJ6"/>
<accession>A0A401HAJ6</accession>
<organism evidence="2 3">
    <name type="scientific">Aeropyrum pernix</name>
    <dbReference type="NCBI Taxonomy" id="56636"/>
    <lineage>
        <taxon>Archaea</taxon>
        <taxon>Thermoproteota</taxon>
        <taxon>Thermoprotei</taxon>
        <taxon>Desulfurococcales</taxon>
        <taxon>Desulfurococcaceae</taxon>
        <taxon>Aeropyrum</taxon>
    </lineage>
</organism>
<dbReference type="OrthoDB" id="72957at2157"/>
<evidence type="ECO:0000313" key="2">
    <source>
        <dbReference type="EMBL" id="GBF09378.1"/>
    </source>
</evidence>
<dbReference type="Pfam" id="PF02150">
    <property type="entry name" value="Zn_ribbon_RPB9"/>
    <property type="match status" value="1"/>
</dbReference>
<dbReference type="GO" id="GO:0003746">
    <property type="term" value="F:translation elongation factor activity"/>
    <property type="evidence" value="ECO:0007669"/>
    <property type="project" value="UniProtKB-KW"/>
</dbReference>
<dbReference type="Proteomes" id="UP000291213">
    <property type="component" value="Unassembled WGS sequence"/>
</dbReference>
<protein>
    <submittedName>
        <fullName evidence="2">Transcription elongation factor</fullName>
    </submittedName>
</protein>
<dbReference type="SMART" id="SM00661">
    <property type="entry name" value="RPOL9"/>
    <property type="match status" value="1"/>
</dbReference>
<proteinExistence type="predicted"/>
<comment type="caution">
    <text evidence="2">The sequence shown here is derived from an EMBL/GenBank/DDBJ whole genome shotgun (WGS) entry which is preliminary data.</text>
</comment>
<keyword evidence="2" id="KW-0251">Elongation factor</keyword>
<evidence type="ECO:0000313" key="3">
    <source>
        <dbReference type="Proteomes" id="UP000291213"/>
    </source>
</evidence>
<dbReference type="GO" id="GO:0006351">
    <property type="term" value="P:DNA-templated transcription"/>
    <property type="evidence" value="ECO:0007669"/>
    <property type="project" value="InterPro"/>
</dbReference>
<dbReference type="EMBL" id="BDMD01000058">
    <property type="protein sequence ID" value="GBF09378.1"/>
    <property type="molecule type" value="Genomic_DNA"/>
</dbReference>
<dbReference type="InterPro" id="IPR001529">
    <property type="entry name" value="Zn_ribbon_RPB9"/>
</dbReference>
<dbReference type="SUPFAM" id="SSF57783">
    <property type="entry name" value="Zinc beta-ribbon"/>
    <property type="match status" value="1"/>
</dbReference>
<feature type="domain" description="DNA-directed RNA polymerase II subunit RPB9-like zinc ribbon" evidence="1">
    <location>
        <begin position="2"/>
        <end position="55"/>
    </location>
</feature>
<dbReference type="RefSeq" id="WP_131160360.1">
    <property type="nucleotide sequence ID" value="NZ_BDMD01000058.1"/>
</dbReference>
<reference evidence="2 3" key="1">
    <citation type="submission" date="2017-02" db="EMBL/GenBank/DDBJ databases">
        <title>isolation and characterization of a novel temperate virus Aeropyrum globular virus 1 infecting hyperthermophilic archaeon Aeropyrum.</title>
        <authorList>
            <person name="Yumiya M."/>
            <person name="Yoshida T."/>
            <person name="Sako Y."/>
        </authorList>
    </citation>
    <scope>NUCLEOTIDE SEQUENCE [LARGE SCALE GENOMIC DNA]</scope>
    <source>
        <strain evidence="2 3">YK1-12-2013</strain>
    </source>
</reference>
<keyword evidence="2" id="KW-0648">Protein biosynthesis</keyword>
<name>A0A401HAJ6_AERPX</name>
<sequence>MKFCPKCGGVMLPRKNGEKRLLVCSSCGYTIEAKPEDLSRYKGVEKVKDHVLTTKTVNVVKKRQRDKEEIEQAREEYYELVLEQLGEYGE</sequence>
<gene>
    <name evidence="2" type="ORF">apy_11030</name>
</gene>